<evidence type="ECO:0000256" key="2">
    <source>
        <dbReference type="ARBA" id="ARBA00022980"/>
    </source>
</evidence>
<dbReference type="AlphaFoldDB" id="A0A2A2LFJ5"/>
<name>A0A2A2LFJ5_9BILA</name>
<reference evidence="6 7" key="1">
    <citation type="journal article" date="2017" name="Curr. Biol.">
        <title>Genome architecture and evolution of a unichromosomal asexual nematode.</title>
        <authorList>
            <person name="Fradin H."/>
            <person name="Zegar C."/>
            <person name="Gutwein M."/>
            <person name="Lucas J."/>
            <person name="Kovtun M."/>
            <person name="Corcoran D."/>
            <person name="Baugh L.R."/>
            <person name="Kiontke K."/>
            <person name="Gunsalus K."/>
            <person name="Fitch D.H."/>
            <person name="Piano F."/>
        </authorList>
    </citation>
    <scope>NUCLEOTIDE SEQUENCE [LARGE SCALE GENOMIC DNA]</scope>
    <source>
        <strain evidence="6">PF1309</strain>
    </source>
</reference>
<comment type="similarity">
    <text evidence="1">Belongs to the eukaryotic ribosomal protein eL33 family.</text>
</comment>
<evidence type="ECO:0000256" key="3">
    <source>
        <dbReference type="ARBA" id="ARBA00023274"/>
    </source>
</evidence>
<gene>
    <name evidence="6" type="ORF">WR25_10271</name>
</gene>
<keyword evidence="7" id="KW-1185">Reference proteome</keyword>
<organism evidence="6 7">
    <name type="scientific">Diploscapter pachys</name>
    <dbReference type="NCBI Taxonomy" id="2018661"/>
    <lineage>
        <taxon>Eukaryota</taxon>
        <taxon>Metazoa</taxon>
        <taxon>Ecdysozoa</taxon>
        <taxon>Nematoda</taxon>
        <taxon>Chromadorea</taxon>
        <taxon>Rhabditida</taxon>
        <taxon>Rhabditina</taxon>
        <taxon>Rhabditomorpha</taxon>
        <taxon>Rhabditoidea</taxon>
        <taxon>Rhabditidae</taxon>
        <taxon>Diploscapter</taxon>
    </lineage>
</organism>
<keyword evidence="3" id="KW-0687">Ribonucleoprotein</keyword>
<dbReference type="OrthoDB" id="1166329at2759"/>
<dbReference type="EMBL" id="LIAE01006808">
    <property type="protein sequence ID" value="PAV85006.1"/>
    <property type="molecule type" value="Genomic_DNA"/>
</dbReference>
<comment type="caution">
    <text evidence="6">The sequence shown here is derived from an EMBL/GenBank/DDBJ whole genome shotgun (WGS) entry which is preliminary data.</text>
</comment>
<dbReference type="STRING" id="2018661.A0A2A2LFJ5"/>
<dbReference type="GO" id="GO:0006412">
    <property type="term" value="P:translation"/>
    <property type="evidence" value="ECO:0007669"/>
    <property type="project" value="InterPro"/>
</dbReference>
<dbReference type="HAMAP" id="MF_00573">
    <property type="entry name" value="Ribosomal_eL33"/>
    <property type="match status" value="1"/>
</dbReference>
<evidence type="ECO:0000256" key="1">
    <source>
        <dbReference type="ARBA" id="ARBA00009269"/>
    </source>
</evidence>
<dbReference type="InterPro" id="IPR001780">
    <property type="entry name" value="Ribosomal_eL33"/>
</dbReference>
<evidence type="ECO:0000313" key="7">
    <source>
        <dbReference type="Proteomes" id="UP000218231"/>
    </source>
</evidence>
<dbReference type="PANTHER" id="PTHR10902">
    <property type="entry name" value="60S RIBOSOMAL PROTEIN L35A"/>
    <property type="match status" value="1"/>
</dbReference>
<protein>
    <recommendedName>
        <fullName evidence="4">Large ribosomal subunit protein eL33</fullName>
    </recommendedName>
    <alternativeName>
        <fullName evidence="5">60S ribosomal protein L35a</fullName>
    </alternativeName>
</protein>
<dbReference type="GO" id="GO:1990904">
    <property type="term" value="C:ribonucleoprotein complex"/>
    <property type="evidence" value="ECO:0007669"/>
    <property type="project" value="UniProtKB-KW"/>
</dbReference>
<dbReference type="Proteomes" id="UP000218231">
    <property type="component" value="Unassembled WGS sequence"/>
</dbReference>
<evidence type="ECO:0000256" key="4">
    <source>
        <dbReference type="ARBA" id="ARBA00035228"/>
    </source>
</evidence>
<dbReference type="SUPFAM" id="SSF50447">
    <property type="entry name" value="Translation proteins"/>
    <property type="match status" value="1"/>
</dbReference>
<accession>A0A2A2LFJ5</accession>
<dbReference type="GO" id="GO:0003735">
    <property type="term" value="F:structural constituent of ribosome"/>
    <property type="evidence" value="ECO:0007669"/>
    <property type="project" value="InterPro"/>
</dbReference>
<sequence length="125" mass="14003">MADAQRSAAKPGPRPAGRLYVKGVFTGYRRNHHQQQEHTALLKLEGVFDQKAANFYVGKRACYLYKAHKKVTKPGKSVASRTRAIWGRVTRVHGSGGTVRAKFHHNLPPNAMGKRIRVLLYPSNI</sequence>
<proteinExistence type="inferred from homology"/>
<evidence type="ECO:0000256" key="5">
    <source>
        <dbReference type="ARBA" id="ARBA00035530"/>
    </source>
</evidence>
<evidence type="ECO:0000313" key="6">
    <source>
        <dbReference type="EMBL" id="PAV85006.1"/>
    </source>
</evidence>
<dbReference type="Pfam" id="PF01247">
    <property type="entry name" value="Ribosomal_L35Ae"/>
    <property type="match status" value="1"/>
</dbReference>
<dbReference type="InterPro" id="IPR038661">
    <property type="entry name" value="Ribosomal_eL33_sf"/>
</dbReference>
<dbReference type="InterPro" id="IPR009000">
    <property type="entry name" value="Transl_B-barrel_sf"/>
</dbReference>
<dbReference type="GO" id="GO:0005840">
    <property type="term" value="C:ribosome"/>
    <property type="evidence" value="ECO:0007669"/>
    <property type="project" value="UniProtKB-KW"/>
</dbReference>
<dbReference type="Gene3D" id="2.40.10.190">
    <property type="entry name" value="translation elongation factor selb, chain A, domain 4"/>
    <property type="match status" value="1"/>
</dbReference>
<dbReference type="FunFam" id="2.40.10.190:FF:000001">
    <property type="entry name" value="60S ribosomal protein L35a"/>
    <property type="match status" value="1"/>
</dbReference>
<keyword evidence="2" id="KW-0689">Ribosomal protein</keyword>